<comment type="caution">
    <text evidence="2">The sequence shown here is derived from an EMBL/GenBank/DDBJ whole genome shotgun (WGS) entry which is preliminary data.</text>
</comment>
<reference evidence="2" key="1">
    <citation type="submission" date="2021-01" db="EMBL/GenBank/DDBJ databases">
        <title>Whole genome shotgun sequence of Virgisporangium aurantiacum NBRC 16421.</title>
        <authorList>
            <person name="Komaki H."/>
            <person name="Tamura T."/>
        </authorList>
    </citation>
    <scope>NUCLEOTIDE SEQUENCE</scope>
    <source>
        <strain evidence="2">NBRC 16421</strain>
    </source>
</reference>
<proteinExistence type="predicted"/>
<dbReference type="EMBL" id="BOPG01000079">
    <property type="protein sequence ID" value="GIJ62521.1"/>
    <property type="molecule type" value="Genomic_DNA"/>
</dbReference>
<keyword evidence="3" id="KW-1185">Reference proteome</keyword>
<dbReference type="AlphaFoldDB" id="A0A8J3ZEN2"/>
<organism evidence="2 3">
    <name type="scientific">Virgisporangium aurantiacum</name>
    <dbReference type="NCBI Taxonomy" id="175570"/>
    <lineage>
        <taxon>Bacteria</taxon>
        <taxon>Bacillati</taxon>
        <taxon>Actinomycetota</taxon>
        <taxon>Actinomycetes</taxon>
        <taxon>Micromonosporales</taxon>
        <taxon>Micromonosporaceae</taxon>
        <taxon>Virgisporangium</taxon>
    </lineage>
</organism>
<protein>
    <submittedName>
        <fullName evidence="2">Uncharacterized protein</fullName>
    </submittedName>
</protein>
<dbReference type="Proteomes" id="UP000612585">
    <property type="component" value="Unassembled WGS sequence"/>
</dbReference>
<name>A0A8J3ZEN2_9ACTN</name>
<feature type="region of interest" description="Disordered" evidence="1">
    <location>
        <begin position="128"/>
        <end position="149"/>
    </location>
</feature>
<evidence type="ECO:0000313" key="2">
    <source>
        <dbReference type="EMBL" id="GIJ62521.1"/>
    </source>
</evidence>
<evidence type="ECO:0000256" key="1">
    <source>
        <dbReference type="SAM" id="MobiDB-lite"/>
    </source>
</evidence>
<sequence>MACGQDNVRNLLSLSWLTDNASQAGGAEKGRESEYDRTLSRVFHGDLLLGRILSMSPVIDVGAHKLMLGSFITLNEFPWPRFTEICDARRIPADRWESVNVQDDRLPVVGDRRRGPFASALLYAGFLRPSPGRNRTGPRRPAGAPGPDT</sequence>
<accession>A0A8J3ZEN2</accession>
<gene>
    <name evidence="2" type="ORF">Vau01_100370</name>
</gene>
<evidence type="ECO:0000313" key="3">
    <source>
        <dbReference type="Proteomes" id="UP000612585"/>
    </source>
</evidence>